<dbReference type="Pfam" id="PF14337">
    <property type="entry name" value="Abi_alpha"/>
    <property type="match status" value="1"/>
</dbReference>
<organism evidence="1 2">
    <name type="scientific">Jejuia pallidilutea</name>
    <dbReference type="NCBI Taxonomy" id="504487"/>
    <lineage>
        <taxon>Bacteria</taxon>
        <taxon>Pseudomonadati</taxon>
        <taxon>Bacteroidota</taxon>
        <taxon>Flavobacteriia</taxon>
        <taxon>Flavobacteriales</taxon>
        <taxon>Flavobacteriaceae</taxon>
        <taxon>Jejuia</taxon>
    </lineage>
</organism>
<dbReference type="InterPro" id="IPR025506">
    <property type="entry name" value="Abi_alpha"/>
</dbReference>
<proteinExistence type="predicted"/>
<dbReference type="RefSeq" id="WP_105474900.1">
    <property type="nucleotide sequence ID" value="NZ_PVEO01000018.1"/>
</dbReference>
<evidence type="ECO:0000313" key="1">
    <source>
        <dbReference type="EMBL" id="PQV44733.1"/>
    </source>
</evidence>
<comment type="caution">
    <text evidence="1">The sequence shown here is derived from an EMBL/GenBank/DDBJ whole genome shotgun (WGS) entry which is preliminary data.</text>
</comment>
<protein>
    <submittedName>
        <fullName evidence="1">Uncharacterized protein DUF4393</fullName>
    </submittedName>
</protein>
<accession>A0A362X7H5</accession>
<sequence>MKEVIEGLNLPKQILDKTEKFMSKLLGPSITEFGELFADKVRFRRWKNQVKIFNKTREILDKNGLEPNELNLKTLVPLIEKSSVEEDELLQDKWANLISNIATTPENGLEPRLINTLSSLSSLEAQILDFIHEDFYVKRQMELARLMKSPYARKKYTEKDIKLNDITISFRNVKKHFELNKEFAKIYIDNLEALGLLRYEEPEIEIDNGSTSADLNEDEEDNTQSVDLDLDISAYYNSSDDFHITAYGNYFVNQCKPE</sequence>
<evidence type="ECO:0000313" key="2">
    <source>
        <dbReference type="Proteomes" id="UP000251545"/>
    </source>
</evidence>
<dbReference type="AlphaFoldDB" id="A0A362X7H5"/>
<name>A0A362X7H5_9FLAO</name>
<dbReference type="Proteomes" id="UP000251545">
    <property type="component" value="Unassembled WGS sequence"/>
</dbReference>
<reference evidence="1 2" key="1">
    <citation type="submission" date="2018-02" db="EMBL/GenBank/DDBJ databases">
        <title>Genomic Encyclopedia of Archaeal and Bacterial Type Strains, Phase II (KMG-II): from individual species to whole genera.</title>
        <authorList>
            <person name="Goeker M."/>
        </authorList>
    </citation>
    <scope>NUCLEOTIDE SEQUENCE [LARGE SCALE GENOMIC DNA]</scope>
    <source>
        <strain evidence="1 2">DSM 21165</strain>
    </source>
</reference>
<dbReference type="EMBL" id="PVEO01000018">
    <property type="protein sequence ID" value="PQV44733.1"/>
    <property type="molecule type" value="Genomic_DNA"/>
</dbReference>
<gene>
    <name evidence="1" type="ORF">CLV33_11812</name>
</gene>